<evidence type="ECO:0000259" key="2">
    <source>
        <dbReference type="PROSITE" id="PS50217"/>
    </source>
</evidence>
<protein>
    <recommendedName>
        <fullName evidence="2">BZIP domain-containing protein</fullName>
    </recommendedName>
</protein>
<dbReference type="GO" id="GO:0003700">
    <property type="term" value="F:DNA-binding transcription factor activity"/>
    <property type="evidence" value="ECO:0007669"/>
    <property type="project" value="InterPro"/>
</dbReference>
<dbReference type="SMART" id="SM00338">
    <property type="entry name" value="BRLZ"/>
    <property type="match status" value="1"/>
</dbReference>
<dbReference type="OrthoDB" id="674948at2759"/>
<comment type="caution">
    <text evidence="3">The sequence shown here is derived from an EMBL/GenBank/DDBJ whole genome shotgun (WGS) entry which is preliminary data.</text>
</comment>
<dbReference type="EMBL" id="MBFS01000347">
    <property type="protein sequence ID" value="PVV02739.1"/>
    <property type="molecule type" value="Genomic_DNA"/>
</dbReference>
<organism evidence="3 4">
    <name type="scientific">Smittium megazygosporum</name>
    <dbReference type="NCBI Taxonomy" id="133381"/>
    <lineage>
        <taxon>Eukaryota</taxon>
        <taxon>Fungi</taxon>
        <taxon>Fungi incertae sedis</taxon>
        <taxon>Zoopagomycota</taxon>
        <taxon>Kickxellomycotina</taxon>
        <taxon>Harpellomycetes</taxon>
        <taxon>Harpellales</taxon>
        <taxon>Legeriomycetaceae</taxon>
        <taxon>Smittium</taxon>
    </lineage>
</organism>
<evidence type="ECO:0000313" key="4">
    <source>
        <dbReference type="Proteomes" id="UP000245609"/>
    </source>
</evidence>
<dbReference type="Proteomes" id="UP000245609">
    <property type="component" value="Unassembled WGS sequence"/>
</dbReference>
<sequence>MNPNVPILPKANEELDFSSHINIQHNLMSNQLPQLDPCSSINFNFLAMDTLKPSTLGAKEVPQNPVPLNTALENINITHPFISGQSIELRSGRPKKRTDGLDEFESTVRKYARAARNRVAARKSREKKKFNIEQLKEENATLAEENTRLSSLLKTSEARRLQLESTLFHIFSSIQDLNPIKDSLKFNDDYLSSLGIEYNDSQQVYDPISLLTSNPDNGLLSSKKAMNQLFSDRYSDNTSSSTLLTQRSPLHGDLCESAVLVQLRS</sequence>
<dbReference type="STRING" id="133381.A0A2T9ZDS6"/>
<dbReference type="SUPFAM" id="SSF57959">
    <property type="entry name" value="Leucine zipper domain"/>
    <property type="match status" value="1"/>
</dbReference>
<dbReference type="PROSITE" id="PS50217">
    <property type="entry name" value="BZIP"/>
    <property type="match status" value="1"/>
</dbReference>
<name>A0A2T9ZDS6_9FUNG</name>
<dbReference type="PROSITE" id="PS00036">
    <property type="entry name" value="BZIP_BASIC"/>
    <property type="match status" value="1"/>
</dbReference>
<reference evidence="3 4" key="1">
    <citation type="journal article" date="2018" name="MBio">
        <title>Comparative Genomics Reveals the Core Gene Toolbox for the Fungus-Insect Symbiosis.</title>
        <authorList>
            <person name="Wang Y."/>
            <person name="Stata M."/>
            <person name="Wang W."/>
            <person name="Stajich J.E."/>
            <person name="White M.M."/>
            <person name="Moncalvo J.M."/>
        </authorList>
    </citation>
    <scope>NUCLEOTIDE SEQUENCE [LARGE SCALE GENOMIC DNA]</scope>
    <source>
        <strain evidence="3 4">SC-DP-2</strain>
    </source>
</reference>
<proteinExistence type="predicted"/>
<dbReference type="Gene3D" id="1.20.5.170">
    <property type="match status" value="1"/>
</dbReference>
<dbReference type="CDD" id="cd14686">
    <property type="entry name" value="bZIP"/>
    <property type="match status" value="1"/>
</dbReference>
<dbReference type="AlphaFoldDB" id="A0A2T9ZDS6"/>
<dbReference type="InterPro" id="IPR046347">
    <property type="entry name" value="bZIP_sf"/>
</dbReference>
<dbReference type="InterPro" id="IPR004827">
    <property type="entry name" value="bZIP"/>
</dbReference>
<dbReference type="Pfam" id="PF00170">
    <property type="entry name" value="bZIP_1"/>
    <property type="match status" value="1"/>
</dbReference>
<evidence type="ECO:0000256" key="1">
    <source>
        <dbReference type="SAM" id="Coils"/>
    </source>
</evidence>
<feature type="coiled-coil region" evidence="1">
    <location>
        <begin position="118"/>
        <end position="155"/>
    </location>
</feature>
<gene>
    <name evidence="3" type="ORF">BB560_002798</name>
</gene>
<keyword evidence="4" id="KW-1185">Reference proteome</keyword>
<feature type="domain" description="BZIP" evidence="2">
    <location>
        <begin position="107"/>
        <end position="170"/>
    </location>
</feature>
<accession>A0A2T9ZDS6</accession>
<evidence type="ECO:0000313" key="3">
    <source>
        <dbReference type="EMBL" id="PVV02739.1"/>
    </source>
</evidence>
<keyword evidence="1" id="KW-0175">Coiled coil</keyword>